<dbReference type="Proteomes" id="UP000198211">
    <property type="component" value="Unassembled WGS sequence"/>
</dbReference>
<proteinExistence type="predicted"/>
<evidence type="ECO:0000313" key="2">
    <source>
        <dbReference type="EMBL" id="OWZ04176.1"/>
    </source>
</evidence>
<dbReference type="AlphaFoldDB" id="A0A225VEU8"/>
<dbReference type="OrthoDB" id="71603at2759"/>
<feature type="coiled-coil region" evidence="1">
    <location>
        <begin position="40"/>
        <end position="74"/>
    </location>
</feature>
<evidence type="ECO:0000256" key="1">
    <source>
        <dbReference type="SAM" id="Coils"/>
    </source>
</evidence>
<protein>
    <recommendedName>
        <fullName evidence="4">Bzip transcription factor</fullName>
    </recommendedName>
</protein>
<dbReference type="CDD" id="cd14686">
    <property type="entry name" value="bZIP"/>
    <property type="match status" value="1"/>
</dbReference>
<gene>
    <name evidence="2" type="ORF">PHMEG_00023964</name>
</gene>
<accession>A0A225VEU8</accession>
<name>A0A225VEU8_9STRA</name>
<comment type="caution">
    <text evidence="2">The sequence shown here is derived from an EMBL/GenBank/DDBJ whole genome shotgun (WGS) entry which is preliminary data.</text>
</comment>
<keyword evidence="3" id="KW-1185">Reference proteome</keyword>
<sequence length="263" mass="29615">MGLFVANTSDDPDGLELPPLTAAAEALIRQRRRIQQRKYRKQQRDYTEKLENDVREVQDEIKRLEQKLQYASVGISGSQTLWGATTDYFRLFRHGFRSPTDEVHNCALNVLQSSMAPNVTDGSVCGLNAILSRWKLFSLCFDDITVNLQRVEEGPVGNSVVATTTTSITITTASLRLVFPHLIQEGDPRTVTSIGDKLLGQRLVMRGSVVFEWDSAMCRVSRMQSRSDMLTPLMRVLGNVRDVSRVFEGSRMTPECTWLQTAV</sequence>
<keyword evidence="1" id="KW-0175">Coiled coil</keyword>
<reference evidence="3" key="1">
    <citation type="submission" date="2017-03" db="EMBL/GenBank/DDBJ databases">
        <title>Phytopthora megakarya and P. palmivora, two closely related causual agents of cacao black pod achieved similar genome size and gene model numbers by different mechanisms.</title>
        <authorList>
            <person name="Ali S."/>
            <person name="Shao J."/>
            <person name="Larry D.J."/>
            <person name="Kronmiller B."/>
            <person name="Shen D."/>
            <person name="Strem M.D."/>
            <person name="Melnick R.L."/>
            <person name="Guiltinan M.J."/>
            <person name="Tyler B.M."/>
            <person name="Meinhardt L.W."/>
            <person name="Bailey B.A."/>
        </authorList>
    </citation>
    <scope>NUCLEOTIDE SEQUENCE [LARGE SCALE GENOMIC DNA]</scope>
    <source>
        <strain evidence="3">zdho120</strain>
    </source>
</reference>
<dbReference type="EMBL" id="NBNE01005106">
    <property type="protein sequence ID" value="OWZ04176.1"/>
    <property type="molecule type" value="Genomic_DNA"/>
</dbReference>
<organism evidence="2 3">
    <name type="scientific">Phytophthora megakarya</name>
    <dbReference type="NCBI Taxonomy" id="4795"/>
    <lineage>
        <taxon>Eukaryota</taxon>
        <taxon>Sar</taxon>
        <taxon>Stramenopiles</taxon>
        <taxon>Oomycota</taxon>
        <taxon>Peronosporomycetes</taxon>
        <taxon>Peronosporales</taxon>
        <taxon>Peronosporaceae</taxon>
        <taxon>Phytophthora</taxon>
    </lineage>
</organism>
<evidence type="ECO:0008006" key="4">
    <source>
        <dbReference type="Google" id="ProtNLM"/>
    </source>
</evidence>
<evidence type="ECO:0000313" key="3">
    <source>
        <dbReference type="Proteomes" id="UP000198211"/>
    </source>
</evidence>